<dbReference type="EMBL" id="DF973357">
    <property type="protein sequence ID" value="GAU27566.1"/>
    <property type="molecule type" value="Genomic_DNA"/>
</dbReference>
<reference evidence="2" key="1">
    <citation type="journal article" date="2017" name="Front. Plant Sci.">
        <title>Climate Clever Clovers: New Paradigm to Reduce the Environmental Footprint of Ruminants by Breeding Low Methanogenic Forages Utilizing Haplotype Variation.</title>
        <authorList>
            <person name="Kaur P."/>
            <person name="Appels R."/>
            <person name="Bayer P.E."/>
            <person name="Keeble-Gagnere G."/>
            <person name="Wang J."/>
            <person name="Hirakawa H."/>
            <person name="Shirasawa K."/>
            <person name="Vercoe P."/>
            <person name="Stefanova K."/>
            <person name="Durmic Z."/>
            <person name="Nichols P."/>
            <person name="Revell C."/>
            <person name="Isobe S.N."/>
            <person name="Edwards D."/>
            <person name="Erskine W."/>
        </authorList>
    </citation>
    <scope>NUCLEOTIDE SEQUENCE [LARGE SCALE GENOMIC DNA]</scope>
    <source>
        <strain evidence="2">cv. Daliak</strain>
    </source>
</reference>
<sequence length="81" mass="8902">MIGTELATWGILIGSVSKEVEQAGSTIEFGKEEGGIALRFRGLDPLKTRLDDAIFTATFAKYTTSIATQSHGRYKIYEGMR</sequence>
<protein>
    <submittedName>
        <fullName evidence="1">Uncharacterized protein</fullName>
    </submittedName>
</protein>
<organism evidence="1 2">
    <name type="scientific">Trifolium subterraneum</name>
    <name type="common">Subterranean clover</name>
    <dbReference type="NCBI Taxonomy" id="3900"/>
    <lineage>
        <taxon>Eukaryota</taxon>
        <taxon>Viridiplantae</taxon>
        <taxon>Streptophyta</taxon>
        <taxon>Embryophyta</taxon>
        <taxon>Tracheophyta</taxon>
        <taxon>Spermatophyta</taxon>
        <taxon>Magnoliopsida</taxon>
        <taxon>eudicotyledons</taxon>
        <taxon>Gunneridae</taxon>
        <taxon>Pentapetalae</taxon>
        <taxon>rosids</taxon>
        <taxon>fabids</taxon>
        <taxon>Fabales</taxon>
        <taxon>Fabaceae</taxon>
        <taxon>Papilionoideae</taxon>
        <taxon>50 kb inversion clade</taxon>
        <taxon>NPAAA clade</taxon>
        <taxon>Hologalegina</taxon>
        <taxon>IRL clade</taxon>
        <taxon>Trifolieae</taxon>
        <taxon>Trifolium</taxon>
    </lineage>
</organism>
<evidence type="ECO:0000313" key="2">
    <source>
        <dbReference type="Proteomes" id="UP000242715"/>
    </source>
</evidence>
<dbReference type="Proteomes" id="UP000242715">
    <property type="component" value="Unassembled WGS sequence"/>
</dbReference>
<accession>A0A2Z6M645</accession>
<keyword evidence="2" id="KW-1185">Reference proteome</keyword>
<evidence type="ECO:0000313" key="1">
    <source>
        <dbReference type="EMBL" id="GAU27566.1"/>
    </source>
</evidence>
<dbReference type="OrthoDB" id="10524967at2759"/>
<proteinExistence type="predicted"/>
<name>A0A2Z6M645_TRISU</name>
<gene>
    <name evidence="1" type="ORF">TSUD_29980</name>
</gene>
<dbReference type="AlphaFoldDB" id="A0A2Z6M645"/>